<feature type="region of interest" description="Disordered" evidence="2">
    <location>
        <begin position="339"/>
        <end position="362"/>
    </location>
</feature>
<proteinExistence type="predicted"/>
<accession>A0A0C9SK22</accession>
<dbReference type="AlphaFoldDB" id="A0A0C9SK22"/>
<dbReference type="Pfam" id="PF18758">
    <property type="entry name" value="KDZ"/>
    <property type="match status" value="1"/>
</dbReference>
<feature type="coiled-coil region" evidence="1">
    <location>
        <begin position="693"/>
        <end position="720"/>
    </location>
</feature>
<feature type="non-terminal residue" evidence="4">
    <location>
        <position position="958"/>
    </location>
</feature>
<feature type="region of interest" description="Disordered" evidence="2">
    <location>
        <begin position="180"/>
        <end position="256"/>
    </location>
</feature>
<dbReference type="PANTHER" id="PTHR33096:SF1">
    <property type="entry name" value="CXC1-LIKE CYSTEINE CLUSTER ASSOCIATED WITH KDZ TRANSPOSASES DOMAIN-CONTAINING PROTEIN"/>
    <property type="match status" value="1"/>
</dbReference>
<feature type="compositionally biased region" description="Basic and acidic residues" evidence="2">
    <location>
        <begin position="220"/>
        <end position="233"/>
    </location>
</feature>
<dbReference type="HOGENOM" id="CLU_004552_10_1_1"/>
<feature type="domain" description="CxC1-like cysteine cluster associated with KDZ transposases" evidence="3">
    <location>
        <begin position="34"/>
        <end position="130"/>
    </location>
</feature>
<evidence type="ECO:0000259" key="3">
    <source>
        <dbReference type="Pfam" id="PF18802"/>
    </source>
</evidence>
<evidence type="ECO:0000313" key="5">
    <source>
        <dbReference type="Proteomes" id="UP000053263"/>
    </source>
</evidence>
<keyword evidence="5" id="KW-1185">Reference proteome</keyword>
<organism evidence="4 5">
    <name type="scientific">Plicaturopsis crispa FD-325 SS-3</name>
    <dbReference type="NCBI Taxonomy" id="944288"/>
    <lineage>
        <taxon>Eukaryota</taxon>
        <taxon>Fungi</taxon>
        <taxon>Dikarya</taxon>
        <taxon>Basidiomycota</taxon>
        <taxon>Agaricomycotina</taxon>
        <taxon>Agaricomycetes</taxon>
        <taxon>Agaricomycetidae</taxon>
        <taxon>Amylocorticiales</taxon>
        <taxon>Amylocorticiaceae</taxon>
        <taxon>Plicatura</taxon>
        <taxon>Plicaturopsis crispa</taxon>
    </lineage>
</organism>
<dbReference type="PANTHER" id="PTHR33096">
    <property type="entry name" value="CXC2 DOMAIN-CONTAINING PROTEIN"/>
    <property type="match status" value="1"/>
</dbReference>
<name>A0A0C9SK22_PLICR</name>
<dbReference type="Pfam" id="PF18802">
    <property type="entry name" value="CxC1"/>
    <property type="match status" value="1"/>
</dbReference>
<protein>
    <recommendedName>
        <fullName evidence="3">CxC1-like cysteine cluster associated with KDZ transposases domain-containing protein</fullName>
    </recommendedName>
</protein>
<gene>
    <name evidence="4" type="ORF">PLICRDRAFT_84208</name>
</gene>
<dbReference type="InterPro" id="IPR041320">
    <property type="entry name" value="CxC1"/>
</dbReference>
<dbReference type="Proteomes" id="UP000053263">
    <property type="component" value="Unassembled WGS sequence"/>
</dbReference>
<sequence length="958" mass="108266">KKQRQWATWASETIPALIDPHMRLLRRSANLSRMSDVTEAPCTCDASAKRRTLSISCVHFENLKKITLTVCPCKPAATQLITRGLFPCAPHAPSLAVDIPVLEFVTNLFVRMPPNVTAWCDAVESFLDARGYKLGTRNSIRRRFSNALVWYGSLVNTTRASVTKYVEECRNDVFVEASGGHREQETAERVGRQRGHKVTVEEVEEGSDDDTCRATPASHRAVEEDNDRAERVDGTAGSVGSDGGGNPEASPVEGLSRPSEYLRARCPLCFGGQLGHDPTAVYVFFGGLGADVIACLDACFTQKRRKTKDGQRDPPRVHPDSVFVPEEDVNAMRDFVQETRGSTKTRRGAAAEPESTGDGYEGGLRVPNSVLDECKDSFGAADEKREAASTEFFVDTGLMGLLCRHDRVLWLINMTTAGERQYYALALIKRLFQHLPRTMTVGILYDIGCQLHRSCVKWNFLHDIRDRITFGIAVFHAYGHQWACQIIYHPRKCVGFGLTDGEGCERFWSAIKKLIPILRVSGYHQRLFILDTQVKYLDDKSLNGLGLWLSRRWLHCQRKKRDAVQRLGGCNIPDDVLRAEWDAQVNEQTKLPPRRSKNRGKMAVDKILALQKSEEEYKAAEAALEEQLAGDYDEDVDVGDIARELSEVRRKRSTMSANIRGRIAALGTTDRANLHRLATNEYVRVRMNARALKKRIRDRLRQRKFELERLEREYRHTMNEKNLRSHTKERIKTREPGIVSLAKSYNILCEQLASLIARGQGLPGAVAPTPIARDGLFKLDVDDDIWQDIGLDEEDSTATEIPGWLGDDNVREGIRARLDLDRCLEEEDRLGRERCAMQEWMMEEWGTLQSAQMDAGLLNDDGDMLYQLRQREKYLRQLCVTWEQAVRPIPCKYPMPDLWGPSFEELVDAAALEVTASYLESDEEDDGDYSGFGEGSEYEDDAELLEIAEETALTDAYR</sequence>
<dbReference type="EMBL" id="KN832590">
    <property type="protein sequence ID" value="KII82981.1"/>
    <property type="molecule type" value="Genomic_DNA"/>
</dbReference>
<feature type="non-terminal residue" evidence="4">
    <location>
        <position position="1"/>
    </location>
</feature>
<keyword evidence="1" id="KW-0175">Coiled coil</keyword>
<feature type="region of interest" description="Disordered" evidence="2">
    <location>
        <begin position="919"/>
        <end position="943"/>
    </location>
</feature>
<dbReference type="OrthoDB" id="3237105at2759"/>
<reference evidence="4 5" key="1">
    <citation type="submission" date="2014-06" db="EMBL/GenBank/DDBJ databases">
        <title>Evolutionary Origins and Diversification of the Mycorrhizal Mutualists.</title>
        <authorList>
            <consortium name="DOE Joint Genome Institute"/>
            <consortium name="Mycorrhizal Genomics Consortium"/>
            <person name="Kohler A."/>
            <person name="Kuo A."/>
            <person name="Nagy L.G."/>
            <person name="Floudas D."/>
            <person name="Copeland A."/>
            <person name="Barry K.W."/>
            <person name="Cichocki N."/>
            <person name="Veneault-Fourrey C."/>
            <person name="LaButti K."/>
            <person name="Lindquist E.A."/>
            <person name="Lipzen A."/>
            <person name="Lundell T."/>
            <person name="Morin E."/>
            <person name="Murat C."/>
            <person name="Riley R."/>
            <person name="Ohm R."/>
            <person name="Sun H."/>
            <person name="Tunlid A."/>
            <person name="Henrissat B."/>
            <person name="Grigoriev I.V."/>
            <person name="Hibbett D.S."/>
            <person name="Martin F."/>
        </authorList>
    </citation>
    <scope>NUCLEOTIDE SEQUENCE [LARGE SCALE GENOMIC DNA]</scope>
    <source>
        <strain evidence="4 5">FD-325 SS-3</strain>
    </source>
</reference>
<evidence type="ECO:0000256" key="2">
    <source>
        <dbReference type="SAM" id="MobiDB-lite"/>
    </source>
</evidence>
<dbReference type="InterPro" id="IPR040521">
    <property type="entry name" value="KDZ"/>
</dbReference>
<feature type="compositionally biased region" description="Basic and acidic residues" evidence="2">
    <location>
        <begin position="180"/>
        <end position="191"/>
    </location>
</feature>
<evidence type="ECO:0000313" key="4">
    <source>
        <dbReference type="EMBL" id="KII82981.1"/>
    </source>
</evidence>
<evidence type="ECO:0000256" key="1">
    <source>
        <dbReference type="SAM" id="Coils"/>
    </source>
</evidence>